<feature type="signal peptide" evidence="2">
    <location>
        <begin position="1"/>
        <end position="25"/>
    </location>
</feature>
<keyword evidence="4" id="KW-1185">Reference proteome</keyword>
<dbReference type="EMBL" id="BNAQ01000001">
    <property type="protein sequence ID" value="GHH10259.1"/>
    <property type="molecule type" value="Genomic_DNA"/>
</dbReference>
<keyword evidence="2" id="KW-0732">Signal</keyword>
<feature type="region of interest" description="Disordered" evidence="1">
    <location>
        <begin position="42"/>
        <end position="61"/>
    </location>
</feature>
<reference evidence="4" key="1">
    <citation type="journal article" date="2019" name="Int. J. Syst. Evol. Microbiol.">
        <title>The Global Catalogue of Microorganisms (GCM) 10K type strain sequencing project: providing services to taxonomists for standard genome sequencing and annotation.</title>
        <authorList>
            <consortium name="The Broad Institute Genomics Platform"/>
            <consortium name="The Broad Institute Genome Sequencing Center for Infectious Disease"/>
            <person name="Wu L."/>
            <person name="Ma J."/>
        </authorList>
    </citation>
    <scope>NUCLEOTIDE SEQUENCE [LARGE SCALE GENOMIC DNA]</scope>
    <source>
        <strain evidence="4">CGMCC 1.8957</strain>
    </source>
</reference>
<comment type="caution">
    <text evidence="3">The sequence shown here is derived from an EMBL/GenBank/DDBJ whole genome shotgun (WGS) entry which is preliminary data.</text>
</comment>
<evidence type="ECO:0000313" key="4">
    <source>
        <dbReference type="Proteomes" id="UP000652430"/>
    </source>
</evidence>
<evidence type="ECO:0000256" key="1">
    <source>
        <dbReference type="SAM" id="MobiDB-lite"/>
    </source>
</evidence>
<accession>A0ABQ3LAY2</accession>
<protein>
    <submittedName>
        <fullName evidence="3">Uncharacterized protein</fullName>
    </submittedName>
</protein>
<dbReference type="RefSeq" id="WP_189675174.1">
    <property type="nucleotide sequence ID" value="NZ_BNAQ01000001.1"/>
</dbReference>
<name>A0ABQ3LAY2_9SPHN</name>
<feature type="chain" id="PRO_5046732036" evidence="2">
    <location>
        <begin position="26"/>
        <end position="173"/>
    </location>
</feature>
<proteinExistence type="predicted"/>
<sequence length="173" mass="17904">MNQPLLPARPAAFALAVTLILGGCAAQTSTRYPSLLPRAIESRSDAEPESPVVLAEPEPSTDSALADLRKTLDRTSADFAPAATRAERLADAARGDAPGGERWIAAQTALAELDGYRATTSATLSAVDTMASDRITGGKPEYPAIATLQTAAQAALEAQSTRITAISAKLRSA</sequence>
<organism evidence="3 4">
    <name type="scientific">Sphingomonas glacialis</name>
    <dbReference type="NCBI Taxonomy" id="658225"/>
    <lineage>
        <taxon>Bacteria</taxon>
        <taxon>Pseudomonadati</taxon>
        <taxon>Pseudomonadota</taxon>
        <taxon>Alphaproteobacteria</taxon>
        <taxon>Sphingomonadales</taxon>
        <taxon>Sphingomonadaceae</taxon>
        <taxon>Sphingomonas</taxon>
    </lineage>
</organism>
<evidence type="ECO:0000313" key="3">
    <source>
        <dbReference type="EMBL" id="GHH10259.1"/>
    </source>
</evidence>
<dbReference type="Proteomes" id="UP000652430">
    <property type="component" value="Unassembled WGS sequence"/>
</dbReference>
<evidence type="ECO:0000256" key="2">
    <source>
        <dbReference type="SAM" id="SignalP"/>
    </source>
</evidence>
<gene>
    <name evidence="3" type="ORF">GCM10008023_07830</name>
</gene>